<sequence>MSNIQVTHSASPDNARSESSVVINPSNPTQIVAASKKFRNIQTYDFTLATSYSADGGLSWNDSADLTLEGPGVTPFTMMTDPTLAWDNAGNVFLVGLTGNNPPTWDTVGIVIYKSTDGGRTWSAPQQIHASTGDDKQWAAGDGHPASPHYGNVYAVWDDLNAGGMAFARTLDHGATWIGPGTDAPGSIVLAGTVFPEIDVSDDGTVYVASMAGSEVAMIASTDGGESFHSIAPAATGISTLENSSLPTAGGFPIFPGGNFRVLTDPTASASGTTVTVAWADFRENVSRIYYAQSTDGGASWWTGPSGRPLLTDDISANMQHFHPRLVTDPNGVIGCALYEFGPKPTTPLIDVIMAQSIDRGASFDHSIVTDRPWDPKVDAPLSHGDPTVTFIGDYFGLDADTRGFHPLWTDTRTGIQELWTDIVPAKSPNGSAGMR</sequence>
<feature type="region of interest" description="Disordered" evidence="1">
    <location>
        <begin position="1"/>
        <end position="23"/>
    </location>
</feature>
<proteinExistence type="predicted"/>
<evidence type="ECO:0000256" key="1">
    <source>
        <dbReference type="SAM" id="MobiDB-lite"/>
    </source>
</evidence>
<dbReference type="Proteomes" id="UP000500953">
    <property type="component" value="Chromosome"/>
</dbReference>
<evidence type="ECO:0008006" key="4">
    <source>
        <dbReference type="Google" id="ProtNLM"/>
    </source>
</evidence>
<dbReference type="InterPro" id="IPR036278">
    <property type="entry name" value="Sialidase_sf"/>
</dbReference>
<evidence type="ECO:0000313" key="3">
    <source>
        <dbReference type="Proteomes" id="UP000500953"/>
    </source>
</evidence>
<dbReference type="Gene3D" id="2.120.10.10">
    <property type="match status" value="1"/>
</dbReference>
<dbReference type="SUPFAM" id="SSF50939">
    <property type="entry name" value="Sialidases"/>
    <property type="match status" value="2"/>
</dbReference>
<dbReference type="EMBL" id="CP046173">
    <property type="protein sequence ID" value="QIS19929.1"/>
    <property type="molecule type" value="Genomic_DNA"/>
</dbReference>
<name>A0A6G9Z2U5_9NOCA</name>
<organism evidence="2 3">
    <name type="scientific">Nocardia terpenica</name>
    <dbReference type="NCBI Taxonomy" id="455432"/>
    <lineage>
        <taxon>Bacteria</taxon>
        <taxon>Bacillati</taxon>
        <taxon>Actinomycetota</taxon>
        <taxon>Actinomycetes</taxon>
        <taxon>Mycobacteriales</taxon>
        <taxon>Nocardiaceae</taxon>
        <taxon>Nocardia</taxon>
    </lineage>
</organism>
<protein>
    <recommendedName>
        <fullName evidence="4">Exo-alpha-sialidase</fullName>
    </recommendedName>
</protein>
<dbReference type="RefSeq" id="WP_167487289.1">
    <property type="nucleotide sequence ID" value="NZ_CP046173.1"/>
</dbReference>
<dbReference type="CDD" id="cd15482">
    <property type="entry name" value="Sialidase_non-viral"/>
    <property type="match status" value="1"/>
</dbReference>
<dbReference type="AlphaFoldDB" id="A0A6G9Z2U5"/>
<evidence type="ECO:0000313" key="2">
    <source>
        <dbReference type="EMBL" id="QIS19929.1"/>
    </source>
</evidence>
<accession>A0A6G9Z2U5</accession>
<gene>
    <name evidence="2" type="ORF">F6W96_18140</name>
</gene>
<reference evidence="2 3" key="1">
    <citation type="journal article" date="2019" name="ACS Chem. Biol.">
        <title>Identification and Mobilization of a Cryptic Antibiotic Biosynthesis Gene Locus from a Human-Pathogenic Nocardia Isolate.</title>
        <authorList>
            <person name="Herisse M."/>
            <person name="Ishida K."/>
            <person name="Porter J.L."/>
            <person name="Howden B."/>
            <person name="Hertweck C."/>
            <person name="Stinear T.P."/>
            <person name="Pidot S.J."/>
        </authorList>
    </citation>
    <scope>NUCLEOTIDE SEQUENCE [LARGE SCALE GENOMIC DNA]</scope>
    <source>
        <strain evidence="2 3">AUSMDU00012715</strain>
    </source>
</reference>